<evidence type="ECO:0000259" key="8">
    <source>
        <dbReference type="Pfam" id="PF02687"/>
    </source>
</evidence>
<dbReference type="GO" id="GO:0022857">
    <property type="term" value="F:transmembrane transporter activity"/>
    <property type="evidence" value="ECO:0007669"/>
    <property type="project" value="TreeGrafter"/>
</dbReference>
<dbReference type="AlphaFoldDB" id="A0A1K2HJ80"/>
<dbReference type="PANTHER" id="PTHR30572:SF4">
    <property type="entry name" value="ABC TRANSPORTER PERMEASE YTRF"/>
    <property type="match status" value="1"/>
</dbReference>
<accession>A0A1K2HJ80</accession>
<feature type="transmembrane region" description="Helical" evidence="7">
    <location>
        <begin position="21"/>
        <end position="42"/>
    </location>
</feature>
<evidence type="ECO:0000313" key="11">
    <source>
        <dbReference type="Proteomes" id="UP000185655"/>
    </source>
</evidence>
<evidence type="ECO:0000256" key="5">
    <source>
        <dbReference type="ARBA" id="ARBA00023136"/>
    </source>
</evidence>
<feature type="transmembrane region" description="Helical" evidence="7">
    <location>
        <begin position="330"/>
        <end position="357"/>
    </location>
</feature>
<dbReference type="InterPro" id="IPR025857">
    <property type="entry name" value="MacB_PCD"/>
</dbReference>
<dbReference type="GO" id="GO:0005886">
    <property type="term" value="C:plasma membrane"/>
    <property type="evidence" value="ECO:0007669"/>
    <property type="project" value="UniProtKB-SubCell"/>
</dbReference>
<dbReference type="Proteomes" id="UP000185655">
    <property type="component" value="Unassembled WGS sequence"/>
</dbReference>
<proteinExistence type="inferred from homology"/>
<sequence>MNIRAIMKNAYLSLRQNTRRSLLTMTGIIIGISSVITILSLGRGFEAYTVKNLTDSNDKNVRVDISFEPTNISQFQNNKMHFFSDEDLNFVRQVEGVEKVEYAKQDQSISNIDIFVRNKKTTKSLGFSKLEKDPIILGRKITHLDEDTHQKVVLITEDTAKDINQDINKVLGSGLDLKGKLYQIIGIYEGGKSEVFDMTPDIKVPKGTYQYYENAQDNPSQIKITVADNFKPSNISQKVIKKLENIGSSRNFGQYTTFDMTVLTDGIGKVLKILTYFVSSIAGISLFIAGVGVMNMMYTSVSERTKEIGVRRSVGARRVDIRTQFLAEGLMLTVSGGLIGYILGYLVALAISLVLPFKVFPDFLTIILTITITVVIGLLFSITPANMAARKDLVEILR</sequence>
<comment type="similarity">
    <text evidence="6">Belongs to the ABC-4 integral membrane protein family.</text>
</comment>
<dbReference type="OrthoDB" id="9770036at2"/>
<feature type="domain" description="ABC3 transporter permease C-terminal" evidence="8">
    <location>
        <begin position="280"/>
        <end position="392"/>
    </location>
</feature>
<organism evidence="10 11">
    <name type="scientific">Pseudolactococcus chungangensis CAU 28 = DSM 22330</name>
    <dbReference type="NCBI Taxonomy" id="1122154"/>
    <lineage>
        <taxon>Bacteria</taxon>
        <taxon>Bacillati</taxon>
        <taxon>Bacillota</taxon>
        <taxon>Bacilli</taxon>
        <taxon>Lactobacillales</taxon>
        <taxon>Streptococcaceae</taxon>
        <taxon>Pseudolactococcus</taxon>
    </lineage>
</organism>
<evidence type="ECO:0000256" key="7">
    <source>
        <dbReference type="SAM" id="Phobius"/>
    </source>
</evidence>
<dbReference type="RefSeq" id="WP_031366970.1">
    <property type="nucleotide sequence ID" value="NZ_FPKS01000022.1"/>
</dbReference>
<evidence type="ECO:0000256" key="2">
    <source>
        <dbReference type="ARBA" id="ARBA00022475"/>
    </source>
</evidence>
<feature type="transmembrane region" description="Helical" evidence="7">
    <location>
        <begin position="363"/>
        <end position="382"/>
    </location>
</feature>
<reference evidence="10 11" key="1">
    <citation type="submission" date="2016-11" db="EMBL/GenBank/DDBJ databases">
        <authorList>
            <person name="Jaros S."/>
            <person name="Januszkiewicz K."/>
            <person name="Wedrychowicz H."/>
        </authorList>
    </citation>
    <scope>NUCLEOTIDE SEQUENCE [LARGE SCALE GENOMIC DNA]</scope>
    <source>
        <strain evidence="10 11">DSM 22330</strain>
    </source>
</reference>
<gene>
    <name evidence="10" type="ORF">SAMN02746068_02114</name>
</gene>
<keyword evidence="3 7" id="KW-0812">Transmembrane</keyword>
<evidence type="ECO:0000313" key="10">
    <source>
        <dbReference type="EMBL" id="SFZ76823.1"/>
    </source>
</evidence>
<evidence type="ECO:0000256" key="4">
    <source>
        <dbReference type="ARBA" id="ARBA00022989"/>
    </source>
</evidence>
<evidence type="ECO:0000259" key="9">
    <source>
        <dbReference type="Pfam" id="PF12704"/>
    </source>
</evidence>
<keyword evidence="5 7" id="KW-0472">Membrane</keyword>
<name>A0A1K2HJ80_9LACT</name>
<dbReference type="EMBL" id="FPKS01000022">
    <property type="protein sequence ID" value="SFZ76823.1"/>
    <property type="molecule type" value="Genomic_DNA"/>
</dbReference>
<keyword evidence="4 7" id="KW-1133">Transmembrane helix</keyword>
<evidence type="ECO:0000256" key="3">
    <source>
        <dbReference type="ARBA" id="ARBA00022692"/>
    </source>
</evidence>
<dbReference type="STRING" id="1122154.SAMN02746068_02114"/>
<dbReference type="Pfam" id="PF02687">
    <property type="entry name" value="FtsX"/>
    <property type="match status" value="1"/>
</dbReference>
<evidence type="ECO:0000256" key="6">
    <source>
        <dbReference type="ARBA" id="ARBA00038076"/>
    </source>
</evidence>
<dbReference type="InterPro" id="IPR003838">
    <property type="entry name" value="ABC3_permease_C"/>
</dbReference>
<feature type="domain" description="MacB-like periplasmic core" evidence="9">
    <location>
        <begin position="21"/>
        <end position="239"/>
    </location>
</feature>
<protein>
    <submittedName>
        <fullName evidence="10">Putative ABC transport system permease protein</fullName>
    </submittedName>
</protein>
<dbReference type="InterPro" id="IPR050250">
    <property type="entry name" value="Macrolide_Exporter_MacB"/>
</dbReference>
<evidence type="ECO:0000256" key="1">
    <source>
        <dbReference type="ARBA" id="ARBA00004651"/>
    </source>
</evidence>
<feature type="transmembrane region" description="Helical" evidence="7">
    <location>
        <begin position="273"/>
        <end position="298"/>
    </location>
</feature>
<dbReference type="Pfam" id="PF12704">
    <property type="entry name" value="MacB_PCD"/>
    <property type="match status" value="1"/>
</dbReference>
<keyword evidence="2" id="KW-1003">Cell membrane</keyword>
<dbReference type="PANTHER" id="PTHR30572">
    <property type="entry name" value="MEMBRANE COMPONENT OF TRANSPORTER-RELATED"/>
    <property type="match status" value="1"/>
</dbReference>
<comment type="subcellular location">
    <subcellularLocation>
        <location evidence="1">Cell membrane</location>
        <topology evidence="1">Multi-pass membrane protein</topology>
    </subcellularLocation>
</comment>